<keyword evidence="3" id="KW-0804">Transcription</keyword>
<keyword evidence="2" id="KW-0238">DNA-binding</keyword>
<dbReference type="PANTHER" id="PTHR35790">
    <property type="entry name" value="HTH-TYPE TRANSCRIPTIONAL REGULATOR PCHR"/>
    <property type="match status" value="1"/>
</dbReference>
<dbReference type="InterPro" id="IPR036388">
    <property type="entry name" value="WH-like_DNA-bd_sf"/>
</dbReference>
<evidence type="ECO:0000256" key="1">
    <source>
        <dbReference type="ARBA" id="ARBA00023015"/>
    </source>
</evidence>
<dbReference type="GO" id="GO:0003677">
    <property type="term" value="F:DNA binding"/>
    <property type="evidence" value="ECO:0007669"/>
    <property type="project" value="UniProtKB-KW"/>
</dbReference>
<organism evidence="5 6">
    <name type="scientific">Mangrovicoccus algicola</name>
    <dbReference type="NCBI Taxonomy" id="2771008"/>
    <lineage>
        <taxon>Bacteria</taxon>
        <taxon>Pseudomonadati</taxon>
        <taxon>Pseudomonadota</taxon>
        <taxon>Alphaproteobacteria</taxon>
        <taxon>Rhodobacterales</taxon>
        <taxon>Paracoccaceae</taxon>
        <taxon>Mangrovicoccus</taxon>
    </lineage>
</organism>
<keyword evidence="6" id="KW-1185">Reference proteome</keyword>
<evidence type="ECO:0000259" key="4">
    <source>
        <dbReference type="PROSITE" id="PS50995"/>
    </source>
</evidence>
<evidence type="ECO:0000256" key="3">
    <source>
        <dbReference type="ARBA" id="ARBA00023163"/>
    </source>
</evidence>
<dbReference type="GO" id="GO:0003700">
    <property type="term" value="F:DNA-binding transcription factor activity"/>
    <property type="evidence" value="ECO:0007669"/>
    <property type="project" value="InterPro"/>
</dbReference>
<dbReference type="Gene3D" id="1.10.10.10">
    <property type="entry name" value="Winged helix-like DNA-binding domain superfamily/Winged helix DNA-binding domain"/>
    <property type="match status" value="1"/>
</dbReference>
<comment type="caution">
    <text evidence="5">The sequence shown here is derived from an EMBL/GenBank/DDBJ whole genome shotgun (WGS) entry which is preliminary data.</text>
</comment>
<accession>A0A8J6YQC5</accession>
<reference evidence="5" key="1">
    <citation type="submission" date="2020-09" db="EMBL/GenBank/DDBJ databases">
        <title>A novel bacterium of genus Mangrovicoccus, isolated from South China Sea.</title>
        <authorList>
            <person name="Huang H."/>
            <person name="Mo K."/>
            <person name="Hu Y."/>
        </authorList>
    </citation>
    <scope>NUCLEOTIDE SEQUENCE</scope>
    <source>
        <strain evidence="5">HB182678</strain>
    </source>
</reference>
<dbReference type="Pfam" id="PF12802">
    <property type="entry name" value="MarR_2"/>
    <property type="match status" value="1"/>
</dbReference>
<name>A0A8J6YQC5_9RHOB</name>
<dbReference type="AlphaFoldDB" id="A0A8J6YQC5"/>
<dbReference type="RefSeq" id="WP_193180426.1">
    <property type="nucleotide sequence ID" value="NZ_JACVXA010000010.1"/>
</dbReference>
<dbReference type="InterPro" id="IPR052067">
    <property type="entry name" value="Metal_resp_HTH_trans_reg"/>
</dbReference>
<dbReference type="Proteomes" id="UP000609121">
    <property type="component" value="Unassembled WGS sequence"/>
</dbReference>
<protein>
    <submittedName>
        <fullName evidence="5">Winged helix-turn-helix transcriptional regulator</fullName>
    </submittedName>
</protein>
<dbReference type="InterPro" id="IPR036390">
    <property type="entry name" value="WH_DNA-bd_sf"/>
</dbReference>
<dbReference type="EMBL" id="JACVXA010000010">
    <property type="protein sequence ID" value="MBE3637608.1"/>
    <property type="molecule type" value="Genomic_DNA"/>
</dbReference>
<dbReference type="SUPFAM" id="SSF46785">
    <property type="entry name" value="Winged helix' DNA-binding domain"/>
    <property type="match status" value="1"/>
</dbReference>
<dbReference type="SMART" id="SM00347">
    <property type="entry name" value="HTH_MARR"/>
    <property type="match status" value="1"/>
</dbReference>
<proteinExistence type="predicted"/>
<gene>
    <name evidence="5" type="ORF">ICN82_05235</name>
</gene>
<dbReference type="InterPro" id="IPR000835">
    <property type="entry name" value="HTH_MarR-typ"/>
</dbReference>
<evidence type="ECO:0000313" key="5">
    <source>
        <dbReference type="EMBL" id="MBE3637608.1"/>
    </source>
</evidence>
<sequence>MPETPPFDRSRLPAPTKRRDGTEILDLDTYAPFLVNALGGAWQRLSSADYRKRFGIGMVEWRVMAMLAIEPGITAARICQVIRMDKAAASRALADLDGKGHLEFEADESDPRKRRWRLSAKGTETHAAVLEAALGHEARMVDGVGPEEFGVFLAVLRRMLANLDPQD</sequence>
<keyword evidence="1" id="KW-0805">Transcription regulation</keyword>
<dbReference type="PANTHER" id="PTHR35790:SF4">
    <property type="entry name" value="HTH-TYPE TRANSCRIPTIONAL REGULATOR PCHR"/>
    <property type="match status" value="1"/>
</dbReference>
<evidence type="ECO:0000256" key="2">
    <source>
        <dbReference type="ARBA" id="ARBA00023125"/>
    </source>
</evidence>
<feature type="domain" description="HTH marR-type" evidence="4">
    <location>
        <begin position="31"/>
        <end position="161"/>
    </location>
</feature>
<evidence type="ECO:0000313" key="6">
    <source>
        <dbReference type="Proteomes" id="UP000609121"/>
    </source>
</evidence>
<dbReference type="PROSITE" id="PS50995">
    <property type="entry name" value="HTH_MARR_2"/>
    <property type="match status" value="1"/>
</dbReference>